<name>O57529_CHICK</name>
<gene>
    <name evidence="1" type="primary">deltaRb1</name>
</gene>
<reference evidence="1" key="1">
    <citation type="submission" date="1998-01" db="EMBL/GenBank/DDBJ databases">
        <title>Variant Rb specific transcripts are expressed in v-rel transformed cells.</title>
        <authorList>
            <person name="Boehmelt G."/>
            <person name="Madruga J."/>
            <person name="Kurzbauer R."/>
            <person name="Knespel S."/>
            <person name="Mellitzer G."/>
            <person name="Beug H."/>
            <person name="Zenke M."/>
        </authorList>
    </citation>
    <scope>NUCLEOTIDE SEQUENCE</scope>
    <source>
        <tissue evidence="1">Bone marrow</tissue>
    </source>
</reference>
<evidence type="ECO:0000313" key="1">
    <source>
        <dbReference type="EMBL" id="AAB97856.1"/>
    </source>
</evidence>
<sequence length="56" mass="6618">MSDIFFFMSTTFYLSKSSDVGIPRRCYRHKNAWRIQNDCSSLAGDDLLGELYWFVK</sequence>
<dbReference type="EMBL" id="AF043144">
    <property type="protein sequence ID" value="AAB97856.1"/>
    <property type="molecule type" value="mRNA"/>
</dbReference>
<feature type="non-terminal residue" evidence="1">
    <location>
        <position position="56"/>
    </location>
</feature>
<protein>
    <submittedName>
        <fullName evidence="1">Variant retinoblastoma transcription factor</fullName>
    </submittedName>
</protein>
<dbReference type="AlphaFoldDB" id="O57529"/>
<proteinExistence type="evidence at transcript level"/>
<organism evidence="1">
    <name type="scientific">Gallus gallus</name>
    <name type="common">Chicken</name>
    <dbReference type="NCBI Taxonomy" id="9031"/>
    <lineage>
        <taxon>Eukaryota</taxon>
        <taxon>Metazoa</taxon>
        <taxon>Chordata</taxon>
        <taxon>Craniata</taxon>
        <taxon>Vertebrata</taxon>
        <taxon>Euteleostomi</taxon>
        <taxon>Archelosauria</taxon>
        <taxon>Archosauria</taxon>
        <taxon>Dinosauria</taxon>
        <taxon>Saurischia</taxon>
        <taxon>Theropoda</taxon>
        <taxon>Coelurosauria</taxon>
        <taxon>Aves</taxon>
        <taxon>Neognathae</taxon>
        <taxon>Galloanserae</taxon>
        <taxon>Galliformes</taxon>
        <taxon>Phasianidae</taxon>
        <taxon>Phasianinae</taxon>
        <taxon>Gallus</taxon>
    </lineage>
</organism>
<accession>O57529</accession>